<dbReference type="Proteomes" id="UP000799778">
    <property type="component" value="Unassembled WGS sequence"/>
</dbReference>
<dbReference type="RefSeq" id="XP_033386919.1">
    <property type="nucleotide sequence ID" value="XM_033531623.1"/>
</dbReference>
<dbReference type="AlphaFoldDB" id="A0A6A5Y194"/>
<feature type="transmembrane region" description="Helical" evidence="1">
    <location>
        <begin position="169"/>
        <end position="189"/>
    </location>
</feature>
<dbReference type="EMBL" id="ML978067">
    <property type="protein sequence ID" value="KAF2018580.1"/>
    <property type="molecule type" value="Genomic_DNA"/>
</dbReference>
<dbReference type="OrthoDB" id="5008097at2759"/>
<keyword evidence="3" id="KW-1185">Reference proteome</keyword>
<proteinExistence type="predicted"/>
<dbReference type="GeneID" id="54289020"/>
<evidence type="ECO:0000313" key="2">
    <source>
        <dbReference type="EMBL" id="KAF2018580.1"/>
    </source>
</evidence>
<gene>
    <name evidence="2" type="ORF">BU24DRAFT_458338</name>
</gene>
<protein>
    <submittedName>
        <fullName evidence="2">Uncharacterized protein</fullName>
    </submittedName>
</protein>
<reference evidence="2" key="1">
    <citation type="journal article" date="2020" name="Stud. Mycol.">
        <title>101 Dothideomycetes genomes: a test case for predicting lifestyles and emergence of pathogens.</title>
        <authorList>
            <person name="Haridas S."/>
            <person name="Albert R."/>
            <person name="Binder M."/>
            <person name="Bloem J."/>
            <person name="Labutti K."/>
            <person name="Salamov A."/>
            <person name="Andreopoulos B."/>
            <person name="Baker S."/>
            <person name="Barry K."/>
            <person name="Bills G."/>
            <person name="Bluhm B."/>
            <person name="Cannon C."/>
            <person name="Castanera R."/>
            <person name="Culley D."/>
            <person name="Daum C."/>
            <person name="Ezra D."/>
            <person name="Gonzalez J."/>
            <person name="Henrissat B."/>
            <person name="Kuo A."/>
            <person name="Liang C."/>
            <person name="Lipzen A."/>
            <person name="Lutzoni F."/>
            <person name="Magnuson J."/>
            <person name="Mondo S."/>
            <person name="Nolan M."/>
            <person name="Ohm R."/>
            <person name="Pangilinan J."/>
            <person name="Park H.-J."/>
            <person name="Ramirez L."/>
            <person name="Alfaro M."/>
            <person name="Sun H."/>
            <person name="Tritt A."/>
            <person name="Yoshinaga Y."/>
            <person name="Zwiers L.-H."/>
            <person name="Turgeon B."/>
            <person name="Goodwin S."/>
            <person name="Spatafora J."/>
            <person name="Crous P."/>
            <person name="Grigoriev I."/>
        </authorList>
    </citation>
    <scope>NUCLEOTIDE SEQUENCE</scope>
    <source>
        <strain evidence="2">CBS 175.79</strain>
    </source>
</reference>
<keyword evidence="1" id="KW-0812">Transmembrane</keyword>
<accession>A0A6A5Y194</accession>
<keyword evidence="1" id="KW-1133">Transmembrane helix</keyword>
<evidence type="ECO:0000256" key="1">
    <source>
        <dbReference type="SAM" id="Phobius"/>
    </source>
</evidence>
<evidence type="ECO:0000313" key="3">
    <source>
        <dbReference type="Proteomes" id="UP000799778"/>
    </source>
</evidence>
<name>A0A6A5Y194_9PLEO</name>
<sequence length="376" mass="43648">MAGFPKYASIEDRDLTVTLKSDSPGGHDEECYLQDLLIRTSHDKTSRFIVVIEYKYYLFHVTRVGDTAAMEVEDAVTVFDGFVRSGRADFVSTFYKVDNALSNSHEKVSTHSFLATLSHPWGPFFDSLSLPIADLELFKSPLNVPRRHRMAAAAKQIINSMKNAWNDRITVRVLFWIVIGTLCVAAATMTHKAFNKHFHQHFENGIWVRYDVGDSQGPKYQLQFTHHNASSWAAKNPHQNGEWAFRIDDQAMIPAHLMDEEEQLYQRWFQKRYPEKNKIRLNQDYISDSFLGDPDQIQVPSDKQFHMAHCVRALRRYWQAKETGKHVCPRDIDYRHMKHCLDSMDEWAFPDGERGSIKPVVDSGTWKLIWETKVCF</sequence>
<organism evidence="2 3">
    <name type="scientific">Aaosphaeria arxii CBS 175.79</name>
    <dbReference type="NCBI Taxonomy" id="1450172"/>
    <lineage>
        <taxon>Eukaryota</taxon>
        <taxon>Fungi</taxon>
        <taxon>Dikarya</taxon>
        <taxon>Ascomycota</taxon>
        <taxon>Pezizomycotina</taxon>
        <taxon>Dothideomycetes</taxon>
        <taxon>Pleosporomycetidae</taxon>
        <taxon>Pleosporales</taxon>
        <taxon>Pleosporales incertae sedis</taxon>
        <taxon>Aaosphaeria</taxon>
    </lineage>
</organism>
<keyword evidence="1" id="KW-0472">Membrane</keyword>